<dbReference type="Pfam" id="PF00430">
    <property type="entry name" value="ATP-synt_B"/>
    <property type="match status" value="1"/>
</dbReference>
<keyword evidence="3 13" id="KW-1003">Cell membrane</keyword>
<organism evidence="16 17">
    <name type="scientific">Mesotoga prima</name>
    <dbReference type="NCBI Taxonomy" id="1184387"/>
    <lineage>
        <taxon>Bacteria</taxon>
        <taxon>Thermotogati</taxon>
        <taxon>Thermotogota</taxon>
        <taxon>Thermotogae</taxon>
        <taxon>Kosmotogales</taxon>
        <taxon>Kosmotogaceae</taxon>
        <taxon>Mesotoga</taxon>
    </lineage>
</organism>
<dbReference type="GO" id="GO:0046961">
    <property type="term" value="F:proton-transporting ATPase activity, rotational mechanism"/>
    <property type="evidence" value="ECO:0007669"/>
    <property type="project" value="TreeGrafter"/>
</dbReference>
<evidence type="ECO:0000256" key="12">
    <source>
        <dbReference type="ARBA" id="ARBA00037847"/>
    </source>
</evidence>
<dbReference type="HAMAP" id="MF_01398">
    <property type="entry name" value="ATP_synth_b_bprime"/>
    <property type="match status" value="1"/>
</dbReference>
<feature type="transmembrane region" description="Helical" evidence="13">
    <location>
        <begin position="6"/>
        <end position="27"/>
    </location>
</feature>
<dbReference type="GO" id="GO:0005886">
    <property type="term" value="C:plasma membrane"/>
    <property type="evidence" value="ECO:0007669"/>
    <property type="project" value="UniProtKB-SubCell"/>
</dbReference>
<dbReference type="NCBIfam" id="TIGR01144">
    <property type="entry name" value="ATP_synt_b"/>
    <property type="match status" value="1"/>
</dbReference>
<dbReference type="GO" id="GO:0046933">
    <property type="term" value="F:proton-transporting ATP synthase activity, rotational mechanism"/>
    <property type="evidence" value="ECO:0007669"/>
    <property type="project" value="UniProtKB-UniRule"/>
</dbReference>
<reference evidence="17" key="1">
    <citation type="journal article" date="2015" name="MBio">
        <title>Genome-Resolved Metagenomic Analysis Reveals Roles for Candidate Phyla and Other Microbial Community Members in Biogeochemical Transformations in Oil Reservoirs.</title>
        <authorList>
            <person name="Hu P."/>
            <person name="Tom L."/>
            <person name="Singh A."/>
            <person name="Thomas B.C."/>
            <person name="Baker B.J."/>
            <person name="Piceno Y.M."/>
            <person name="Andersen G.L."/>
            <person name="Banfield J.F."/>
        </authorList>
    </citation>
    <scope>NUCLEOTIDE SEQUENCE [LARGE SCALE GENOMIC DNA]</scope>
</reference>
<dbReference type="InterPro" id="IPR050059">
    <property type="entry name" value="ATP_synthase_B_chain"/>
</dbReference>
<comment type="similarity">
    <text evidence="1 13 14">Belongs to the ATPase B chain family.</text>
</comment>
<dbReference type="EMBL" id="LGGP01000154">
    <property type="protein sequence ID" value="KUK80459.1"/>
    <property type="molecule type" value="Genomic_DNA"/>
</dbReference>
<comment type="caution">
    <text evidence="16">The sequence shown here is derived from an EMBL/GenBank/DDBJ whole genome shotgun (WGS) entry which is preliminary data.</text>
</comment>
<comment type="function">
    <text evidence="13">Component of the F(0) channel, it forms part of the peripheral stalk, linking F(1) to F(0).</text>
</comment>
<proteinExistence type="inferred from homology"/>
<evidence type="ECO:0000313" key="17">
    <source>
        <dbReference type="Proteomes" id="UP000054092"/>
    </source>
</evidence>
<evidence type="ECO:0000256" key="2">
    <source>
        <dbReference type="ARBA" id="ARBA00022448"/>
    </source>
</evidence>
<dbReference type="SUPFAM" id="SSF81573">
    <property type="entry name" value="F1F0 ATP synthase subunit B, membrane domain"/>
    <property type="match status" value="1"/>
</dbReference>
<keyword evidence="5 13" id="KW-0812">Transmembrane</keyword>
<keyword evidence="9 13" id="KW-0472">Membrane</keyword>
<name>A0A101HPH5_9BACT</name>
<evidence type="ECO:0000256" key="6">
    <source>
        <dbReference type="ARBA" id="ARBA00022781"/>
    </source>
</evidence>
<sequence>MIELNLTAILSILNFLLLFFVLKKLLFDKFFDILRQRREKISNEIAEAEKMRTEANELRREYQAKMEEARSASDEIVAQAEKLAEEIVRQAREDAQDEIQRMYKSAELQIQREREEAADEVKGAIVTAAVAIVGRFLQKEMDENARKQYAKRILESMGDKE</sequence>
<evidence type="ECO:0000256" key="9">
    <source>
        <dbReference type="ARBA" id="ARBA00023136"/>
    </source>
</evidence>
<evidence type="ECO:0000256" key="3">
    <source>
        <dbReference type="ARBA" id="ARBA00022475"/>
    </source>
</evidence>
<dbReference type="InterPro" id="IPR002146">
    <property type="entry name" value="ATP_synth_b/b'su_bac/chlpt"/>
</dbReference>
<evidence type="ECO:0000256" key="14">
    <source>
        <dbReference type="RuleBase" id="RU003848"/>
    </source>
</evidence>
<evidence type="ECO:0000256" key="8">
    <source>
        <dbReference type="ARBA" id="ARBA00023065"/>
    </source>
</evidence>
<keyword evidence="7 13" id="KW-1133">Transmembrane helix</keyword>
<evidence type="ECO:0000256" key="11">
    <source>
        <dbReference type="ARBA" id="ARBA00025198"/>
    </source>
</evidence>
<dbReference type="InterPro" id="IPR005864">
    <property type="entry name" value="ATP_synth_F0_bsu_bac"/>
</dbReference>
<dbReference type="PANTHER" id="PTHR33445">
    <property type="entry name" value="ATP SYNTHASE SUBUNIT B', CHLOROPLASTIC"/>
    <property type="match status" value="1"/>
</dbReference>
<comment type="function">
    <text evidence="11 13">F(1)F(0) ATP synthase produces ATP from ADP in the presence of a proton or sodium gradient. F-type ATPases consist of two structural domains, F(1) containing the extramembraneous catalytic core and F(0) containing the membrane proton channel, linked together by a central stalk and a peripheral stalk. During catalysis, ATP synthesis in the catalytic domain of F(1) is coupled via a rotary mechanism of the central stalk subunits to proton translocation.</text>
</comment>
<evidence type="ECO:0000313" key="16">
    <source>
        <dbReference type="EMBL" id="KUK80459.1"/>
    </source>
</evidence>
<dbReference type="CDD" id="cd06503">
    <property type="entry name" value="ATP-synt_Fo_b"/>
    <property type="match status" value="1"/>
</dbReference>
<dbReference type="Proteomes" id="UP000054092">
    <property type="component" value="Unassembled WGS sequence"/>
</dbReference>
<keyword evidence="8 13" id="KW-0406">Ion transport</keyword>
<dbReference type="Gene3D" id="1.20.5.620">
    <property type="entry name" value="F1F0 ATP synthase subunit B, membrane domain"/>
    <property type="match status" value="1"/>
</dbReference>
<dbReference type="PANTHER" id="PTHR33445:SF1">
    <property type="entry name" value="ATP SYNTHASE SUBUNIT B"/>
    <property type="match status" value="1"/>
</dbReference>
<keyword evidence="15" id="KW-0175">Coiled coil</keyword>
<evidence type="ECO:0000256" key="1">
    <source>
        <dbReference type="ARBA" id="ARBA00005513"/>
    </source>
</evidence>
<accession>A0A101HPH5</accession>
<evidence type="ECO:0000256" key="7">
    <source>
        <dbReference type="ARBA" id="ARBA00022989"/>
    </source>
</evidence>
<feature type="coiled-coil region" evidence="15">
    <location>
        <begin position="31"/>
        <end position="116"/>
    </location>
</feature>
<dbReference type="InterPro" id="IPR028987">
    <property type="entry name" value="ATP_synth_B-like_membr_sf"/>
</dbReference>
<keyword evidence="6 13" id="KW-0375">Hydrogen ion transport</keyword>
<evidence type="ECO:0000256" key="15">
    <source>
        <dbReference type="SAM" id="Coils"/>
    </source>
</evidence>
<dbReference type="GO" id="GO:0045259">
    <property type="term" value="C:proton-transporting ATP synthase complex"/>
    <property type="evidence" value="ECO:0007669"/>
    <property type="project" value="UniProtKB-KW"/>
</dbReference>
<comment type="subunit">
    <text evidence="13">F-type ATPases have 2 components, F(1) - the catalytic core - and F(0) - the membrane proton channel. F(1) has five subunits: alpha(3), beta(3), gamma(1), delta(1), epsilon(1). F(0) has three main subunits: a(1), b(2) and c(10-14). The alpha and beta chains form an alternating ring which encloses part of the gamma chain. F(1) is attached to F(0) by a central stalk formed by the gamma and epsilon chains, while a peripheral stalk is formed by the delta and b chains.</text>
</comment>
<protein>
    <recommendedName>
        <fullName evidence="13">ATP synthase subunit b</fullName>
    </recommendedName>
    <alternativeName>
        <fullName evidence="13">ATP synthase F(0) sector subunit b</fullName>
    </alternativeName>
    <alternativeName>
        <fullName evidence="13">ATPase subunit I</fullName>
    </alternativeName>
    <alternativeName>
        <fullName evidence="13">F-type ATPase subunit b</fullName>
        <shortName evidence="13">F-ATPase subunit b</shortName>
    </alternativeName>
</protein>
<evidence type="ECO:0000256" key="10">
    <source>
        <dbReference type="ARBA" id="ARBA00023310"/>
    </source>
</evidence>
<keyword evidence="2 13" id="KW-0813">Transport</keyword>
<dbReference type="GO" id="GO:0012505">
    <property type="term" value="C:endomembrane system"/>
    <property type="evidence" value="ECO:0007669"/>
    <property type="project" value="UniProtKB-SubCell"/>
</dbReference>
<comment type="subcellular location">
    <subcellularLocation>
        <location evidence="13">Cell membrane</location>
        <topology evidence="13">Single-pass membrane protein</topology>
    </subcellularLocation>
    <subcellularLocation>
        <location evidence="12">Endomembrane system</location>
        <topology evidence="12">Single-pass membrane protein</topology>
    </subcellularLocation>
</comment>
<evidence type="ECO:0000256" key="5">
    <source>
        <dbReference type="ARBA" id="ARBA00022692"/>
    </source>
</evidence>
<evidence type="ECO:0000256" key="4">
    <source>
        <dbReference type="ARBA" id="ARBA00022547"/>
    </source>
</evidence>
<gene>
    <name evidence="13" type="primary">atpF</name>
    <name evidence="16" type="ORF">XD94_0968</name>
</gene>
<keyword evidence="10 13" id="KW-0066">ATP synthesis</keyword>
<evidence type="ECO:0000256" key="13">
    <source>
        <dbReference type="HAMAP-Rule" id="MF_01398"/>
    </source>
</evidence>
<keyword evidence="4 13" id="KW-0138">CF(0)</keyword>
<dbReference type="PATRIC" id="fig|1184387.3.peg.1378"/>
<dbReference type="AlphaFoldDB" id="A0A101HPH5"/>